<dbReference type="STRING" id="337451.A0A443N6A8"/>
<evidence type="ECO:0000313" key="6">
    <source>
        <dbReference type="Proteomes" id="UP000283530"/>
    </source>
</evidence>
<dbReference type="PANTHER" id="PTHR47926">
    <property type="entry name" value="PENTATRICOPEPTIDE REPEAT-CONTAINING PROTEIN"/>
    <property type="match status" value="1"/>
</dbReference>
<dbReference type="PROSITE" id="PS51375">
    <property type="entry name" value="PPR"/>
    <property type="match status" value="5"/>
</dbReference>
<protein>
    <submittedName>
        <fullName evidence="5">Pentatricopeptide repeat</fullName>
    </submittedName>
</protein>
<evidence type="ECO:0000256" key="1">
    <source>
        <dbReference type="ARBA" id="ARBA00006643"/>
    </source>
</evidence>
<feature type="repeat" description="PPR" evidence="4">
    <location>
        <begin position="43"/>
        <end position="77"/>
    </location>
</feature>
<keyword evidence="3" id="KW-0809">Transit peptide</keyword>
<sequence length="576" mass="64605">MLFSVIRIRGCLKRRFSSVSCHLFDEIPQRSAHSLFDSFPERGPDSCESIVIGFAKRGNVAEALKFFRGMIGFGIQPTKYTLCSVLSSCSKALDRHLGSQIHARLIRIGYEENLFLSSALVDLYAKCEALTEARRVFDGMKEHDPVSWTSIIAGFAQNGRGKEALIFFKGMLKSEIKPNCFTFASIFSACKEIESAFELASLLHALVIKLGVELNSFVISSLIDCYMKCGEINRAILLFDAAVGRDVILYNAMIAGFSQNSQGEEAWKLFIEMREHGIGPTYFTFSSLLNACGSLAVLQQGKQIHSLITKMGSDQNIFVVSSLVDMYSKCGIVNEARLVFDHSIEKNNILWTSMITGYAQGGRGADGLDLFEQLVKAGMIPDHVCFTSVLTACVHAGFLDKGIAYFDMMENKYNLIPEPDQYACMIDLYGRKGHLRKAKELMEHMPFEPNAVMWSSFLGSCRIHGEIDLGKEAASRLFAVQWHNMVPYITLANLYAEVGMWNEVVEVRKMMRCKGLKKRTGCSWVEVNKRVHVFSVRDGSHPQSNEIYDALDNLILEMRETGYVPKPKYVLHDVDT</sequence>
<organism evidence="5 6">
    <name type="scientific">Cinnamomum micranthum f. kanehirae</name>
    <dbReference type="NCBI Taxonomy" id="337451"/>
    <lineage>
        <taxon>Eukaryota</taxon>
        <taxon>Viridiplantae</taxon>
        <taxon>Streptophyta</taxon>
        <taxon>Embryophyta</taxon>
        <taxon>Tracheophyta</taxon>
        <taxon>Spermatophyta</taxon>
        <taxon>Magnoliopsida</taxon>
        <taxon>Magnoliidae</taxon>
        <taxon>Laurales</taxon>
        <taxon>Lauraceae</taxon>
        <taxon>Cinnamomum</taxon>
    </lineage>
</organism>
<dbReference type="FunFam" id="1.25.40.10:FF:000488">
    <property type="entry name" value="Pentatricopeptide repeat-containing protein, mitochondrial"/>
    <property type="match status" value="1"/>
</dbReference>
<dbReference type="Pfam" id="PF20430">
    <property type="entry name" value="Eplus_motif"/>
    <property type="match status" value="1"/>
</dbReference>
<dbReference type="InterPro" id="IPR046849">
    <property type="entry name" value="E2_motif"/>
</dbReference>
<dbReference type="InterPro" id="IPR046960">
    <property type="entry name" value="PPR_At4g14850-like_plant"/>
</dbReference>
<reference evidence="5 6" key="1">
    <citation type="journal article" date="2019" name="Nat. Plants">
        <title>Stout camphor tree genome fills gaps in understanding of flowering plant genome evolution.</title>
        <authorList>
            <person name="Chaw S.M."/>
            <person name="Liu Y.C."/>
            <person name="Wu Y.W."/>
            <person name="Wang H.Y."/>
            <person name="Lin C.I."/>
            <person name="Wu C.S."/>
            <person name="Ke H.M."/>
            <person name="Chang L.Y."/>
            <person name="Hsu C.Y."/>
            <person name="Yang H.T."/>
            <person name="Sudianto E."/>
            <person name="Hsu M.H."/>
            <person name="Wu K.P."/>
            <person name="Wang L.N."/>
            <person name="Leebens-Mack J.H."/>
            <person name="Tsai I.J."/>
        </authorList>
    </citation>
    <scope>NUCLEOTIDE SEQUENCE [LARGE SCALE GENOMIC DNA]</scope>
    <source>
        <strain evidence="6">cv. Chaw 1501</strain>
        <tissue evidence="5">Young leaves</tissue>
    </source>
</reference>
<evidence type="ECO:0000256" key="3">
    <source>
        <dbReference type="ARBA" id="ARBA00022946"/>
    </source>
</evidence>
<comment type="similarity">
    <text evidence="1">Belongs to the PPR family. PCMP-H subfamily.</text>
</comment>
<dbReference type="EMBL" id="QPKB01000001">
    <property type="protein sequence ID" value="RWR74043.1"/>
    <property type="molecule type" value="Genomic_DNA"/>
</dbReference>
<evidence type="ECO:0000256" key="4">
    <source>
        <dbReference type="PROSITE-ProRule" id="PRU00708"/>
    </source>
</evidence>
<dbReference type="FunFam" id="1.25.40.10:FF:000344">
    <property type="entry name" value="Pentatricopeptide repeat-containing protein"/>
    <property type="match status" value="1"/>
</dbReference>
<dbReference type="Pfam" id="PF20431">
    <property type="entry name" value="E_motif"/>
    <property type="match status" value="1"/>
</dbReference>
<evidence type="ECO:0000313" key="5">
    <source>
        <dbReference type="EMBL" id="RWR74043.1"/>
    </source>
</evidence>
<name>A0A443N6A8_9MAGN</name>
<dbReference type="FunFam" id="1.25.40.10:FF:000031">
    <property type="entry name" value="Pentatricopeptide repeat-containing protein mitochondrial"/>
    <property type="match status" value="1"/>
</dbReference>
<evidence type="ECO:0000256" key="2">
    <source>
        <dbReference type="ARBA" id="ARBA00022737"/>
    </source>
</evidence>
<dbReference type="InterPro" id="IPR046848">
    <property type="entry name" value="E_motif"/>
</dbReference>
<dbReference type="Gene3D" id="1.25.40.10">
    <property type="entry name" value="Tetratricopeptide repeat domain"/>
    <property type="match status" value="4"/>
</dbReference>
<proteinExistence type="inferred from homology"/>
<feature type="repeat" description="PPR" evidence="4">
    <location>
        <begin position="347"/>
        <end position="381"/>
    </location>
</feature>
<dbReference type="NCBIfam" id="TIGR00756">
    <property type="entry name" value="PPR"/>
    <property type="match status" value="4"/>
</dbReference>
<dbReference type="GO" id="GO:0003723">
    <property type="term" value="F:RNA binding"/>
    <property type="evidence" value="ECO:0007669"/>
    <property type="project" value="InterPro"/>
</dbReference>
<dbReference type="OrthoDB" id="1859199at2759"/>
<comment type="caution">
    <text evidence="5">The sequence shown here is derived from an EMBL/GenBank/DDBJ whole genome shotgun (WGS) entry which is preliminary data.</text>
</comment>
<keyword evidence="2" id="KW-0677">Repeat</keyword>
<gene>
    <name evidence="5" type="ORF">CKAN_00235700</name>
</gene>
<dbReference type="GO" id="GO:0009451">
    <property type="term" value="P:RNA modification"/>
    <property type="evidence" value="ECO:0007669"/>
    <property type="project" value="InterPro"/>
</dbReference>
<dbReference type="InterPro" id="IPR002885">
    <property type="entry name" value="PPR_rpt"/>
</dbReference>
<dbReference type="Pfam" id="PF01535">
    <property type="entry name" value="PPR"/>
    <property type="match status" value="4"/>
</dbReference>
<dbReference type="AlphaFoldDB" id="A0A443N6A8"/>
<dbReference type="Pfam" id="PF13041">
    <property type="entry name" value="PPR_2"/>
    <property type="match status" value="3"/>
</dbReference>
<dbReference type="InterPro" id="IPR011990">
    <property type="entry name" value="TPR-like_helical_dom_sf"/>
</dbReference>
<dbReference type="Proteomes" id="UP000283530">
    <property type="component" value="Unassembled WGS sequence"/>
</dbReference>
<keyword evidence="6" id="KW-1185">Reference proteome</keyword>
<dbReference type="PANTHER" id="PTHR47926:SF471">
    <property type="entry name" value="DYW DOMAIN-CONTAINING PROTEIN"/>
    <property type="match status" value="1"/>
</dbReference>
<accession>A0A443N6A8</accession>
<feature type="repeat" description="PPR" evidence="4">
    <location>
        <begin position="144"/>
        <end position="178"/>
    </location>
</feature>
<feature type="repeat" description="PPR" evidence="4">
    <location>
        <begin position="484"/>
        <end position="518"/>
    </location>
</feature>
<feature type="repeat" description="PPR" evidence="4">
    <location>
        <begin position="246"/>
        <end position="280"/>
    </location>
</feature>
<dbReference type="FunFam" id="1.25.40.10:FF:000366">
    <property type="entry name" value="Pentatricopeptide (PPR) repeat-containing protein"/>
    <property type="match status" value="1"/>
</dbReference>